<protein>
    <submittedName>
        <fullName evidence="2">Uncharacterized protein</fullName>
    </submittedName>
</protein>
<dbReference type="EMBL" id="JADCTT010000003">
    <property type="protein sequence ID" value="KAF9755456.1"/>
    <property type="molecule type" value="Genomic_DNA"/>
</dbReference>
<dbReference type="EMBL" id="CDPU01000008">
    <property type="protein sequence ID" value="CEO47677.1"/>
    <property type="molecule type" value="Genomic_DNA"/>
</dbReference>
<dbReference type="AlphaFoldDB" id="A0A0B7JWM1"/>
<name>A0A0B7JWM1_BIOOC</name>
<gene>
    <name evidence="2" type="ORF">BN869_000003732_1</name>
    <name evidence="3" type="ORF">IM811_010897</name>
</gene>
<evidence type="ECO:0000313" key="3">
    <source>
        <dbReference type="EMBL" id="KAF9755456.1"/>
    </source>
</evidence>
<reference evidence="2" key="1">
    <citation type="submission" date="2015-01" db="EMBL/GenBank/DDBJ databases">
        <authorList>
            <person name="Durling Mikael"/>
        </authorList>
    </citation>
    <scope>NUCLEOTIDE SEQUENCE</scope>
</reference>
<feature type="compositionally biased region" description="Basic and acidic residues" evidence="1">
    <location>
        <begin position="75"/>
        <end position="93"/>
    </location>
</feature>
<accession>A0A0B7JWM1</accession>
<evidence type="ECO:0000256" key="1">
    <source>
        <dbReference type="SAM" id="MobiDB-lite"/>
    </source>
</evidence>
<feature type="compositionally biased region" description="Polar residues" evidence="1">
    <location>
        <begin position="26"/>
        <end position="50"/>
    </location>
</feature>
<feature type="region of interest" description="Disordered" evidence="1">
    <location>
        <begin position="67"/>
        <end position="97"/>
    </location>
</feature>
<dbReference type="Proteomes" id="UP000616885">
    <property type="component" value="Unassembled WGS sequence"/>
</dbReference>
<reference evidence="3" key="2">
    <citation type="submission" date="2020-10" db="EMBL/GenBank/DDBJ databases">
        <title>High-Quality Genome Resource of Clonostachys rosea strain S41 by Oxford Nanopore Long-Read Sequencing.</title>
        <authorList>
            <person name="Wang H."/>
        </authorList>
    </citation>
    <scope>NUCLEOTIDE SEQUENCE</scope>
    <source>
        <strain evidence="3">S41</strain>
    </source>
</reference>
<organism evidence="2">
    <name type="scientific">Bionectria ochroleuca</name>
    <name type="common">Gliocladium roseum</name>
    <dbReference type="NCBI Taxonomy" id="29856"/>
    <lineage>
        <taxon>Eukaryota</taxon>
        <taxon>Fungi</taxon>
        <taxon>Dikarya</taxon>
        <taxon>Ascomycota</taxon>
        <taxon>Pezizomycotina</taxon>
        <taxon>Sordariomycetes</taxon>
        <taxon>Hypocreomycetidae</taxon>
        <taxon>Hypocreales</taxon>
        <taxon>Bionectriaceae</taxon>
        <taxon>Clonostachys</taxon>
    </lineage>
</organism>
<sequence length="133" mass="14676">MYTSRSTRRDSHPHSSNRQRPRLLRSTATEPSITASNSFQASLVSPSSPQRASDLLSKVAIYPSSTPCGMGSESLVHHSQPETIIDRDNRGETDSAEISRLSSSISLSDCYFSFPSFDNWESPKAEGEKESYS</sequence>
<proteinExistence type="predicted"/>
<evidence type="ECO:0000313" key="2">
    <source>
        <dbReference type="EMBL" id="CEO47677.1"/>
    </source>
</evidence>
<feature type="region of interest" description="Disordered" evidence="1">
    <location>
        <begin position="1"/>
        <end position="50"/>
    </location>
</feature>